<evidence type="ECO:0000313" key="2">
    <source>
        <dbReference type="EMBL" id="MBA8813057.1"/>
    </source>
</evidence>
<organism evidence="2 3">
    <name type="scientific">Frigoribacterium faeni</name>
    <dbReference type="NCBI Taxonomy" id="145483"/>
    <lineage>
        <taxon>Bacteria</taxon>
        <taxon>Bacillati</taxon>
        <taxon>Actinomycetota</taxon>
        <taxon>Actinomycetes</taxon>
        <taxon>Micrococcales</taxon>
        <taxon>Microbacteriaceae</taxon>
        <taxon>Frigoribacterium</taxon>
    </lineage>
</organism>
<accession>A0A7W3PIQ8</accession>
<keyword evidence="2" id="KW-0808">Transferase</keyword>
<gene>
    <name evidence="2" type="ORF">FB463_001306</name>
</gene>
<protein>
    <recommendedName>
        <fullName evidence="1">D-inositol 3-phosphate glycosyltransferase</fullName>
    </recommendedName>
</protein>
<reference evidence="2 3" key="1">
    <citation type="submission" date="2020-07" db="EMBL/GenBank/DDBJ databases">
        <title>Sequencing the genomes of 1000 actinobacteria strains.</title>
        <authorList>
            <person name="Klenk H.-P."/>
        </authorList>
    </citation>
    <scope>NUCLEOTIDE SEQUENCE [LARGE SCALE GENOMIC DNA]</scope>
    <source>
        <strain evidence="2 3">DSM 10309</strain>
    </source>
</reference>
<name>A0A7W3PIQ8_9MICO</name>
<dbReference type="AlphaFoldDB" id="A0A7W3PIQ8"/>
<evidence type="ECO:0000256" key="1">
    <source>
        <dbReference type="ARBA" id="ARBA00021292"/>
    </source>
</evidence>
<sequence>MTTASSPLRIALVSLHTSPGAEPGSGDVGGMNVVVRNQAEALGAAGHHVDIVTRRSDPAQPASLDLSPGVTLHYLTAGPPEPVTKGRHELFVTEFRDRLAELGPWDVVHSHHWFSGMAALPVARALGVPHVQSFHSIAAADSTPLSHGERAESPGRLAGEVHLAQQSDAVVAISRAEAETVTTRLGGRPDRVAVVLPGVDSELFHPVDPAEEARIDPPARPSVVVAGRLEPLKAPDLAIRAVAAVPADVRPDLVIAGGASTEFAGYEDDLLALVGELDLTVRFVGPRTRTGLASLLRDASLVLVPSHSETYGLIALEAAASGVPVVAAASGGLRESVVDGVTGVVLESRDPGDWATTITRILRDGELASRLSRASRARALDHPWSLSAAELADVYCRVSGSEDCTELVAVGGRR</sequence>
<comment type="caution">
    <text evidence="2">The sequence shown here is derived from an EMBL/GenBank/DDBJ whole genome shotgun (WGS) entry which is preliminary data.</text>
</comment>
<dbReference type="EMBL" id="JACGWW010000002">
    <property type="protein sequence ID" value="MBA8813057.1"/>
    <property type="molecule type" value="Genomic_DNA"/>
</dbReference>
<dbReference type="Proteomes" id="UP000522688">
    <property type="component" value="Unassembled WGS sequence"/>
</dbReference>
<keyword evidence="2" id="KW-0328">Glycosyltransferase</keyword>
<proteinExistence type="predicted"/>
<dbReference type="RefSeq" id="WP_310735346.1">
    <property type="nucleotide sequence ID" value="NZ_JACGWW010000002.1"/>
</dbReference>
<dbReference type="GO" id="GO:0016757">
    <property type="term" value="F:glycosyltransferase activity"/>
    <property type="evidence" value="ECO:0007669"/>
    <property type="project" value="UniProtKB-KW"/>
</dbReference>
<dbReference type="InterPro" id="IPR050194">
    <property type="entry name" value="Glycosyltransferase_grp1"/>
</dbReference>
<evidence type="ECO:0000313" key="3">
    <source>
        <dbReference type="Proteomes" id="UP000522688"/>
    </source>
</evidence>
<dbReference type="Gene3D" id="3.40.50.2000">
    <property type="entry name" value="Glycogen Phosphorylase B"/>
    <property type="match status" value="2"/>
</dbReference>
<dbReference type="Pfam" id="PF20706">
    <property type="entry name" value="GT4-conflict"/>
    <property type="match status" value="1"/>
</dbReference>
<dbReference type="PANTHER" id="PTHR45947:SF3">
    <property type="entry name" value="SULFOQUINOVOSYL TRANSFERASE SQD2"/>
    <property type="match status" value="1"/>
</dbReference>
<dbReference type="PANTHER" id="PTHR45947">
    <property type="entry name" value="SULFOQUINOVOSYL TRANSFERASE SQD2"/>
    <property type="match status" value="1"/>
</dbReference>
<dbReference type="SUPFAM" id="SSF53756">
    <property type="entry name" value="UDP-Glycosyltransferase/glycogen phosphorylase"/>
    <property type="match status" value="1"/>
</dbReference>